<evidence type="ECO:0000256" key="9">
    <source>
        <dbReference type="ARBA" id="ARBA00033473"/>
    </source>
</evidence>
<name>A0ABZ1D6Z8_9TREE</name>
<evidence type="ECO:0000256" key="10">
    <source>
        <dbReference type="SAM" id="Phobius"/>
    </source>
</evidence>
<dbReference type="GeneID" id="87958720"/>
<dbReference type="Proteomes" id="UP001329825">
    <property type="component" value="Chromosome 9"/>
</dbReference>
<accession>A0ABZ1D6Z8</accession>
<keyword evidence="5" id="KW-0119">Carbohydrate metabolism</keyword>
<reference evidence="12 13" key="1">
    <citation type="submission" date="2024-01" db="EMBL/GenBank/DDBJ databases">
        <title>Comparative genomics of Cryptococcus and Kwoniella reveals pathogenesis evolution and contrasting modes of karyotype evolution via chromosome fusion or intercentromeric recombination.</title>
        <authorList>
            <person name="Coelho M.A."/>
            <person name="David-Palma M."/>
            <person name="Shea T."/>
            <person name="Bowers K."/>
            <person name="McGinley-Smith S."/>
            <person name="Mohammad A.W."/>
            <person name="Gnirke A."/>
            <person name="Yurkov A.M."/>
            <person name="Nowrousian M."/>
            <person name="Sun S."/>
            <person name="Cuomo C.A."/>
            <person name="Heitman J."/>
        </authorList>
    </citation>
    <scope>NUCLEOTIDE SEQUENCE [LARGE SCALE GENOMIC DNA]</scope>
    <source>
        <strain evidence="12">CBS 11374</strain>
    </source>
</reference>
<dbReference type="PANTHER" id="PTHR31616:SF9">
    <property type="entry name" value="GLUCOAMYLASE, INTRACELLULAR SPORULATION-SPECIFIC"/>
    <property type="match status" value="1"/>
</dbReference>
<dbReference type="EC" id="3.2.1.3" evidence="3"/>
<dbReference type="EMBL" id="CP141889">
    <property type="protein sequence ID" value="WRT69601.1"/>
    <property type="molecule type" value="Genomic_DNA"/>
</dbReference>
<dbReference type="PRINTS" id="PR00736">
    <property type="entry name" value="GLHYDRLASE15"/>
</dbReference>
<evidence type="ECO:0000256" key="2">
    <source>
        <dbReference type="ARBA" id="ARBA00006188"/>
    </source>
</evidence>
<dbReference type="InterPro" id="IPR000165">
    <property type="entry name" value="Glucoamylase"/>
</dbReference>
<evidence type="ECO:0000256" key="8">
    <source>
        <dbReference type="ARBA" id="ARBA00033442"/>
    </source>
</evidence>
<evidence type="ECO:0000259" key="11">
    <source>
        <dbReference type="Pfam" id="PF00723"/>
    </source>
</evidence>
<evidence type="ECO:0000256" key="6">
    <source>
        <dbReference type="ARBA" id="ARBA00023295"/>
    </source>
</evidence>
<feature type="domain" description="GH15-like" evidence="11">
    <location>
        <begin position="95"/>
        <end position="573"/>
    </location>
</feature>
<sequence length="585" mass="65985">MPQNRFFEGLDMERFSIPLYRMRGYEPLAKSGSEVKQKKRVSNDKRCWVIVIGLIVTVCFLLGVTFAGGWSDGYSGKTFDQILSLEAALAKKKILDNIGPRIGALDGLVVASPSKGDKPYLPNYYFTWTRDSALVHSSLLSSFLPHAYLTSYAWSGPRKVDRTRHSNFKMNEDLIRAYIHSQDRIQSTTNPSGGFMDGGLNEPKFQVDGSPFRGDWGRPQRDGPALRALRLIPYAHFLLDRSYSLDVKYVQENLYDPQQVKVPGRIIKNDLEEVASGWMKHGFDLWEEVDGYHFFTLIVSMRALQAGAILASRLNDTGAETYYVQQAGSIGEKLEDFWDDEKGYYLSSLPKLPSKNSESSISLDIPNFPSREWQDCSMPLSLIHAGNQFDSANVQRYPNITFPVFGPTNPRVLATLDKYIKSFEGMYKINGGKNWTQGWALGRYKEDVYDGVGKSIASPWHICTNAIAQSFYLVQSQLYVEGSMDGFKVDFGFWSDIMKESVNFNDTERRTGDVNFDEAIVRLGEIGDGFLNVSRRAFEEGGKSMSEQIDRNNGNPRGARDLTWSYSSFVTAVRAREEAKALLGL</sequence>
<dbReference type="PANTHER" id="PTHR31616">
    <property type="entry name" value="TREHALASE"/>
    <property type="match status" value="1"/>
</dbReference>
<gene>
    <name evidence="12" type="ORF">IL334_006590</name>
</gene>
<evidence type="ECO:0000313" key="13">
    <source>
        <dbReference type="Proteomes" id="UP001329825"/>
    </source>
</evidence>
<dbReference type="InterPro" id="IPR012341">
    <property type="entry name" value="6hp_glycosidase-like_sf"/>
</dbReference>
<keyword evidence="10" id="KW-1133">Transmembrane helix</keyword>
<proteinExistence type="inferred from homology"/>
<evidence type="ECO:0000256" key="5">
    <source>
        <dbReference type="ARBA" id="ARBA00023277"/>
    </source>
</evidence>
<keyword evidence="6" id="KW-0326">Glycosidase</keyword>
<comment type="catalytic activity">
    <reaction evidence="1">
        <text>Hydrolysis of terminal (1-&gt;4)-linked alpha-D-glucose residues successively from non-reducing ends of the chains with release of beta-D-glucose.</text>
        <dbReference type="EC" id="3.2.1.3"/>
    </reaction>
</comment>
<evidence type="ECO:0000256" key="3">
    <source>
        <dbReference type="ARBA" id="ARBA00012593"/>
    </source>
</evidence>
<dbReference type="RefSeq" id="XP_062794340.1">
    <property type="nucleotide sequence ID" value="XM_062938289.1"/>
</dbReference>
<comment type="similarity">
    <text evidence="2">Belongs to the glycosyl hydrolase 15 family.</text>
</comment>
<feature type="transmembrane region" description="Helical" evidence="10">
    <location>
        <begin position="47"/>
        <end position="70"/>
    </location>
</feature>
<evidence type="ECO:0000256" key="4">
    <source>
        <dbReference type="ARBA" id="ARBA00022801"/>
    </source>
</evidence>
<keyword evidence="13" id="KW-1185">Reference proteome</keyword>
<dbReference type="InterPro" id="IPR011613">
    <property type="entry name" value="GH15-like"/>
</dbReference>
<protein>
    <recommendedName>
        <fullName evidence="3">glucan 1,4-alpha-glucosidase</fullName>
        <ecNumber evidence="3">3.2.1.3</ecNumber>
    </recommendedName>
    <alternativeName>
        <fullName evidence="9">1,4-alpha-D-glucan glucohydrolase</fullName>
    </alternativeName>
    <alternativeName>
        <fullName evidence="8">Glucan 1,4-alpha-glucosidase</fullName>
    </alternativeName>
</protein>
<evidence type="ECO:0000256" key="1">
    <source>
        <dbReference type="ARBA" id="ARBA00001863"/>
    </source>
</evidence>
<evidence type="ECO:0000256" key="7">
    <source>
        <dbReference type="ARBA" id="ARBA00023326"/>
    </source>
</evidence>
<keyword evidence="7" id="KW-0624">Polysaccharide degradation</keyword>
<keyword evidence="4" id="KW-0378">Hydrolase</keyword>
<dbReference type="SUPFAM" id="SSF48208">
    <property type="entry name" value="Six-hairpin glycosidases"/>
    <property type="match status" value="1"/>
</dbReference>
<evidence type="ECO:0000313" key="12">
    <source>
        <dbReference type="EMBL" id="WRT69601.1"/>
    </source>
</evidence>
<keyword evidence="10" id="KW-0472">Membrane</keyword>
<keyword evidence="10" id="KW-0812">Transmembrane</keyword>
<dbReference type="Pfam" id="PF00723">
    <property type="entry name" value="Glyco_hydro_15"/>
    <property type="match status" value="1"/>
</dbReference>
<dbReference type="InterPro" id="IPR008928">
    <property type="entry name" value="6-hairpin_glycosidase_sf"/>
</dbReference>
<dbReference type="Gene3D" id="1.50.10.10">
    <property type="match status" value="1"/>
</dbReference>
<organism evidence="12 13">
    <name type="scientific">Kwoniella shivajii</name>
    <dbReference type="NCBI Taxonomy" id="564305"/>
    <lineage>
        <taxon>Eukaryota</taxon>
        <taxon>Fungi</taxon>
        <taxon>Dikarya</taxon>
        <taxon>Basidiomycota</taxon>
        <taxon>Agaricomycotina</taxon>
        <taxon>Tremellomycetes</taxon>
        <taxon>Tremellales</taxon>
        <taxon>Cryptococcaceae</taxon>
        <taxon>Kwoniella</taxon>
    </lineage>
</organism>